<dbReference type="EMBL" id="NGMM01000006">
    <property type="protein sequence ID" value="OTP12682.1"/>
    <property type="molecule type" value="Genomic_DNA"/>
</dbReference>
<dbReference type="AlphaFoldDB" id="A0A242K265"/>
<evidence type="ECO:0000313" key="3">
    <source>
        <dbReference type="Proteomes" id="UP000195141"/>
    </source>
</evidence>
<reference evidence="2" key="2">
    <citation type="submission" date="2017-05" db="EMBL/GenBank/DDBJ databases">
        <authorList>
            <consortium name="The Broad Institute Genomics Platform"/>
            <consortium name="The Broad Institute Genomic Center for Infectious Diseases"/>
            <person name="Earl A."/>
            <person name="Manson A."/>
            <person name="Schwartman J."/>
            <person name="Gilmore M."/>
            <person name="Abouelleil A."/>
            <person name="Cao P."/>
            <person name="Chapman S."/>
            <person name="Cusick C."/>
            <person name="Shea T."/>
            <person name="Young S."/>
            <person name="Neafsey D."/>
            <person name="Nusbaum C."/>
            <person name="Birren B."/>
        </authorList>
    </citation>
    <scope>NUCLEOTIDE SEQUENCE</scope>
    <source>
        <strain evidence="2">9E7_DIV0242</strain>
    </source>
</reference>
<protein>
    <submittedName>
        <fullName evidence="1">Uncharacterized protein</fullName>
    </submittedName>
</protein>
<organism evidence="1">
    <name type="scientific">Candidatus Enterococcus clewellii</name>
    <dbReference type="NCBI Taxonomy" id="1834193"/>
    <lineage>
        <taxon>Bacteria</taxon>
        <taxon>Bacillati</taxon>
        <taxon>Bacillota</taxon>
        <taxon>Bacilli</taxon>
        <taxon>Lactobacillales</taxon>
        <taxon>Enterococcaceae</taxon>
        <taxon>Enterococcus</taxon>
    </lineage>
</organism>
<gene>
    <name evidence="2" type="ORF">A5888_001299</name>
    <name evidence="1" type="ORF">A5888_003260</name>
</gene>
<dbReference type="Proteomes" id="UP000195141">
    <property type="component" value="Chromosome"/>
</dbReference>
<dbReference type="EMBL" id="CP147247">
    <property type="protein sequence ID" value="WYJ89577.1"/>
    <property type="molecule type" value="Genomic_DNA"/>
</dbReference>
<dbReference type="OrthoDB" id="2187790at2"/>
<sequence length="80" mass="9140">MKIQFMGIKQQVTKSGCSSCGSRRVSNHTFQRETRMVLPSGQIKTFYAGEMYEVMESDGRFLLEQTYSINGSPVKMFKES</sequence>
<evidence type="ECO:0000313" key="1">
    <source>
        <dbReference type="EMBL" id="OTP12682.1"/>
    </source>
</evidence>
<keyword evidence="3" id="KW-1185">Reference proteome</keyword>
<reference evidence="1" key="1">
    <citation type="submission" date="2017-05" db="EMBL/GenBank/DDBJ databases">
        <title>The Genome Sequence of Enterococcus sp. 9E7_DIV0242.</title>
        <authorList>
            <consortium name="The Broad Institute Genomics Platform"/>
            <consortium name="The Broad Institute Genomic Center for Infectious Diseases"/>
            <person name="Earl A."/>
            <person name="Manson A."/>
            <person name="Schwartman J."/>
            <person name="Gilmore M."/>
            <person name="Abouelleil A."/>
            <person name="Cao P."/>
            <person name="Chapman S."/>
            <person name="Cusick C."/>
            <person name="Shea T."/>
            <person name="Young S."/>
            <person name="Neafsey D."/>
            <person name="Nusbaum C."/>
            <person name="Birren B."/>
        </authorList>
    </citation>
    <scope>NUCLEOTIDE SEQUENCE [LARGE SCALE GENOMIC DNA]</scope>
    <source>
        <strain evidence="1">9E7_DIV0242</strain>
    </source>
</reference>
<proteinExistence type="predicted"/>
<evidence type="ECO:0000313" key="2">
    <source>
        <dbReference type="EMBL" id="WYJ89577.1"/>
    </source>
</evidence>
<reference evidence="2" key="3">
    <citation type="submission" date="2024-03" db="EMBL/GenBank/DDBJ databases">
        <title>The Genome Sequence of Enterococcus sp. DIV0242b.</title>
        <authorList>
            <consortium name="The Broad Institute Genomics Platform"/>
            <consortium name="The Broad Institute Microbial Omics Core"/>
            <consortium name="The Broad Institute Genomic Center for Infectious Diseases"/>
            <person name="Earl A."/>
            <person name="Manson A."/>
            <person name="Gilmore M."/>
            <person name="Schwartman J."/>
            <person name="Shea T."/>
            <person name="Abouelleil A."/>
            <person name="Cao P."/>
            <person name="Chapman S."/>
            <person name="Cusick C."/>
            <person name="Young S."/>
            <person name="Neafsey D."/>
            <person name="Nusbaum C."/>
            <person name="Birren B."/>
        </authorList>
    </citation>
    <scope>NUCLEOTIDE SEQUENCE</scope>
    <source>
        <strain evidence="2">9E7_DIV0242</strain>
    </source>
</reference>
<accession>A0A242K265</accession>
<dbReference type="RefSeq" id="WP_086350268.1">
    <property type="nucleotide sequence ID" value="NZ_CP147247.1"/>
</dbReference>
<name>A0A242K265_9ENTE</name>